<gene>
    <name evidence="1" type="ORF">CTOB1V02_LOCUS1522</name>
</gene>
<protein>
    <submittedName>
        <fullName evidence="1">Uncharacterized protein</fullName>
    </submittedName>
</protein>
<accession>A0A7R8W2E2</accession>
<proteinExistence type="predicted"/>
<organism evidence="1">
    <name type="scientific">Cyprideis torosa</name>
    <dbReference type="NCBI Taxonomy" id="163714"/>
    <lineage>
        <taxon>Eukaryota</taxon>
        <taxon>Metazoa</taxon>
        <taxon>Ecdysozoa</taxon>
        <taxon>Arthropoda</taxon>
        <taxon>Crustacea</taxon>
        <taxon>Oligostraca</taxon>
        <taxon>Ostracoda</taxon>
        <taxon>Podocopa</taxon>
        <taxon>Podocopida</taxon>
        <taxon>Cytherocopina</taxon>
        <taxon>Cytheroidea</taxon>
        <taxon>Cytherideidae</taxon>
        <taxon>Cyprideis</taxon>
    </lineage>
</organism>
<evidence type="ECO:0000313" key="1">
    <source>
        <dbReference type="EMBL" id="CAD7223539.1"/>
    </source>
</evidence>
<reference evidence="1" key="1">
    <citation type="submission" date="2020-11" db="EMBL/GenBank/DDBJ databases">
        <authorList>
            <person name="Tran Van P."/>
        </authorList>
    </citation>
    <scope>NUCLEOTIDE SEQUENCE</scope>
</reference>
<dbReference type="EMBL" id="OB660219">
    <property type="protein sequence ID" value="CAD7223539.1"/>
    <property type="molecule type" value="Genomic_DNA"/>
</dbReference>
<sequence>MTRAVFAERFVVLLHNFADDSVEELQERNGGDKWRSCKKEVEETSGGVAREKLRSCKRLASDFCFPVLEEERLSS</sequence>
<dbReference type="AlphaFoldDB" id="A0A7R8W2E2"/>
<name>A0A7R8W2E2_9CRUS</name>